<dbReference type="InterPro" id="IPR007419">
    <property type="entry name" value="BFD-like_2Fe2S-bd_dom"/>
</dbReference>
<dbReference type="InterPro" id="IPR017900">
    <property type="entry name" value="4Fe4S_Fe_S_CS"/>
</dbReference>
<dbReference type="CDD" id="cd19946">
    <property type="entry name" value="GlpA-like_Fer2_BFD-like"/>
    <property type="match status" value="1"/>
</dbReference>
<organism evidence="6">
    <name type="scientific">uncultured Anaerotruncus sp</name>
    <dbReference type="NCBI Taxonomy" id="905011"/>
    <lineage>
        <taxon>Bacteria</taxon>
        <taxon>Bacillati</taxon>
        <taxon>Bacillota</taxon>
        <taxon>Clostridia</taxon>
        <taxon>Eubacteriales</taxon>
        <taxon>Oscillospiraceae</taxon>
        <taxon>Anaerotruncus</taxon>
        <taxon>environmental samples</taxon>
    </lineage>
</organism>
<evidence type="ECO:0000313" key="6">
    <source>
        <dbReference type="EMBL" id="VYS74144.1"/>
    </source>
</evidence>
<protein>
    <submittedName>
        <fullName evidence="6">Hydrogen cyanide synthase subunit HcnB</fullName>
        <ecNumber evidence="6">1.4.99.5</ecNumber>
    </submittedName>
</protein>
<dbReference type="AlphaFoldDB" id="A0A6N2R026"/>
<dbReference type="GO" id="GO:0050622">
    <property type="term" value="F:glycine dehydrogenase (cyanide-forming) activity"/>
    <property type="evidence" value="ECO:0007669"/>
    <property type="project" value="UniProtKB-EC"/>
</dbReference>
<dbReference type="Pfam" id="PF04324">
    <property type="entry name" value="Fer2_BFD"/>
    <property type="match status" value="1"/>
</dbReference>
<evidence type="ECO:0000256" key="1">
    <source>
        <dbReference type="ARBA" id="ARBA00022723"/>
    </source>
</evidence>
<reference evidence="6" key="1">
    <citation type="submission" date="2019-11" db="EMBL/GenBank/DDBJ databases">
        <authorList>
            <person name="Feng L."/>
        </authorList>
    </citation>
    <scope>NUCLEOTIDE SEQUENCE</scope>
    <source>
        <strain evidence="6">AundefinedLFYP135</strain>
    </source>
</reference>
<dbReference type="EC" id="1.4.99.5" evidence="6"/>
<feature type="domain" description="4Fe-4S ferredoxin-type" evidence="5">
    <location>
        <begin position="59"/>
        <end position="88"/>
    </location>
</feature>
<keyword evidence="3" id="KW-0411">Iron-sulfur</keyword>
<evidence type="ECO:0000256" key="3">
    <source>
        <dbReference type="ARBA" id="ARBA00023014"/>
    </source>
</evidence>
<evidence type="ECO:0000259" key="5">
    <source>
        <dbReference type="PROSITE" id="PS51379"/>
    </source>
</evidence>
<dbReference type="Gene3D" id="1.10.10.1100">
    <property type="entry name" value="BFD-like [2Fe-2S]-binding domain"/>
    <property type="match status" value="1"/>
</dbReference>
<gene>
    <name evidence="6" type="primary">hcnB_2</name>
    <name evidence="6" type="ORF">AULFYP135_00121</name>
</gene>
<dbReference type="GO" id="GO:0051536">
    <property type="term" value="F:iron-sulfur cluster binding"/>
    <property type="evidence" value="ECO:0007669"/>
    <property type="project" value="UniProtKB-KW"/>
</dbReference>
<proteinExistence type="predicted"/>
<name>A0A6N2R026_9FIRM</name>
<accession>A0A6N2R026</accession>
<evidence type="ECO:0000256" key="2">
    <source>
        <dbReference type="ARBA" id="ARBA00023004"/>
    </source>
</evidence>
<dbReference type="PROSITE" id="PS51379">
    <property type="entry name" value="4FE4S_FER_2"/>
    <property type="match status" value="1"/>
</dbReference>
<dbReference type="GO" id="GO:0046872">
    <property type="term" value="F:metal ion binding"/>
    <property type="evidence" value="ECO:0007669"/>
    <property type="project" value="UniProtKB-KW"/>
</dbReference>
<dbReference type="Gene3D" id="3.30.70.20">
    <property type="match status" value="1"/>
</dbReference>
<feature type="compositionally biased region" description="Basic and acidic residues" evidence="4">
    <location>
        <begin position="7"/>
        <end position="18"/>
    </location>
</feature>
<keyword evidence="6" id="KW-0560">Oxidoreductase</keyword>
<dbReference type="InterPro" id="IPR017896">
    <property type="entry name" value="4Fe4S_Fe-S-bd"/>
</dbReference>
<feature type="region of interest" description="Disordered" evidence="4">
    <location>
        <begin position="1"/>
        <end position="23"/>
    </location>
</feature>
<keyword evidence="2" id="KW-0408">Iron</keyword>
<sequence>MPNSHAMEVEQKVRERLPSPKRRKQGPYAVFECFQSIPCNPCYTACKFGAVKPLTDINDLPEVYYDKCTGCGLCMTACPGLAVFVIDETYSEDKTVVRIPYEFLPLPQVGDTVDAVDRDGQVVGKAQVVKVQKFPNKTSIVSLAVDNSLAQTVRGMKLAVTEGNGAFSAPRCKGCGESIVCRCEDISMEELLKTIGDGNLTLNEVKLATRASMGPCQGKTCISLIMKELSTAAGKPVEELGGPRYRVPVKPVTIGAIRGDRSK</sequence>
<evidence type="ECO:0000256" key="4">
    <source>
        <dbReference type="SAM" id="MobiDB-lite"/>
    </source>
</evidence>
<dbReference type="EMBL" id="CACRSL010000003">
    <property type="protein sequence ID" value="VYS74144.1"/>
    <property type="molecule type" value="Genomic_DNA"/>
</dbReference>
<keyword evidence="1" id="KW-0479">Metal-binding</keyword>
<dbReference type="InterPro" id="IPR041854">
    <property type="entry name" value="BFD-like_2Fe2S-bd_dom_sf"/>
</dbReference>
<dbReference type="SUPFAM" id="SSF54862">
    <property type="entry name" value="4Fe-4S ferredoxins"/>
    <property type="match status" value="1"/>
</dbReference>
<dbReference type="PROSITE" id="PS00198">
    <property type="entry name" value="4FE4S_FER_1"/>
    <property type="match status" value="1"/>
</dbReference>
<dbReference type="Pfam" id="PF00037">
    <property type="entry name" value="Fer4"/>
    <property type="match status" value="1"/>
</dbReference>